<reference evidence="2 3" key="1">
    <citation type="submission" date="2021-01" db="EMBL/GenBank/DDBJ databases">
        <title>Genome sequence of Shewanella schlegeliana JCM 11561.</title>
        <authorList>
            <person name="Zhang H."/>
            <person name="Li C."/>
        </authorList>
    </citation>
    <scope>NUCLEOTIDE SEQUENCE [LARGE SCALE GENOMIC DNA]</scope>
    <source>
        <strain evidence="2 3">JCM 11561</strain>
    </source>
</reference>
<gene>
    <name evidence="2" type="ORF">JMA39_03145</name>
</gene>
<dbReference type="Proteomes" id="UP000604898">
    <property type="component" value="Unassembled WGS sequence"/>
</dbReference>
<feature type="transmembrane region" description="Helical" evidence="1">
    <location>
        <begin position="12"/>
        <end position="37"/>
    </location>
</feature>
<dbReference type="InterPro" id="IPR032092">
    <property type="entry name" value="PilW"/>
</dbReference>
<sequence>MKKNIVLTKLQSGFSLVELMVAMLVSLFLTAGIFSMFTMSSTNVTTTSQFNQLQESGRIGLALMQRDVSQLGFMADMTGTDFVLGVNTQVNALAIAAGNDCIGGGANNATFPNNQAAHFRRLWGYESGVGGQSLACLSGVLPNTDVLQIKRLIGPSVVAAALNSSRYYMATTANQAVIFAGDQPAPALPNARIWEYQHHVYFIENDNGVPVLMRRTLGRGGMKSSTSYEQLVEGVENMRIMYGFDSDGNNTADSFMPAQNVTSLMWDNEVFQRLVAIRIYLLVRSIEEDPSYTNNVTYTLGDKQIVAGGDGFRRKVVMTTVVLENPVLI</sequence>
<name>A0ABS1SUX0_9GAMM</name>
<dbReference type="Pfam" id="PF07963">
    <property type="entry name" value="N_methyl"/>
    <property type="match status" value="1"/>
</dbReference>
<comment type="caution">
    <text evidence="2">The sequence shown here is derived from an EMBL/GenBank/DDBJ whole genome shotgun (WGS) entry which is preliminary data.</text>
</comment>
<evidence type="ECO:0000313" key="3">
    <source>
        <dbReference type="Proteomes" id="UP000604898"/>
    </source>
</evidence>
<keyword evidence="1" id="KW-0812">Transmembrane</keyword>
<organism evidence="2 3">
    <name type="scientific">Shewanella schlegeliana</name>
    <dbReference type="NCBI Taxonomy" id="190308"/>
    <lineage>
        <taxon>Bacteria</taxon>
        <taxon>Pseudomonadati</taxon>
        <taxon>Pseudomonadota</taxon>
        <taxon>Gammaproteobacteria</taxon>
        <taxon>Alteromonadales</taxon>
        <taxon>Shewanellaceae</taxon>
        <taxon>Shewanella</taxon>
    </lineage>
</organism>
<keyword evidence="3" id="KW-1185">Reference proteome</keyword>
<protein>
    <submittedName>
        <fullName evidence="2">PilW family protein</fullName>
    </submittedName>
</protein>
<dbReference type="EMBL" id="JAESVD010000002">
    <property type="protein sequence ID" value="MBL4912130.1"/>
    <property type="molecule type" value="Genomic_DNA"/>
</dbReference>
<evidence type="ECO:0000256" key="1">
    <source>
        <dbReference type="SAM" id="Phobius"/>
    </source>
</evidence>
<dbReference type="RefSeq" id="WP_202720383.1">
    <property type="nucleotide sequence ID" value="NZ_BPEX01000001.1"/>
</dbReference>
<accession>A0ABS1SUX0</accession>
<evidence type="ECO:0000313" key="2">
    <source>
        <dbReference type="EMBL" id="MBL4912130.1"/>
    </source>
</evidence>
<proteinExistence type="predicted"/>
<dbReference type="NCBIfam" id="TIGR02532">
    <property type="entry name" value="IV_pilin_GFxxxE"/>
    <property type="match status" value="1"/>
</dbReference>
<dbReference type="Pfam" id="PF16074">
    <property type="entry name" value="PilW"/>
    <property type="match status" value="1"/>
</dbReference>
<dbReference type="PROSITE" id="PS00409">
    <property type="entry name" value="PROKAR_NTER_METHYL"/>
    <property type="match status" value="1"/>
</dbReference>
<dbReference type="InterPro" id="IPR012902">
    <property type="entry name" value="N_methyl_site"/>
</dbReference>
<keyword evidence="1" id="KW-1133">Transmembrane helix</keyword>
<keyword evidence="1" id="KW-0472">Membrane</keyword>